<dbReference type="GeneID" id="98061869"/>
<dbReference type="InterPro" id="IPR027417">
    <property type="entry name" value="P-loop_NTPase"/>
</dbReference>
<dbReference type="CDD" id="cd01120">
    <property type="entry name" value="RecA-like_superfamily"/>
    <property type="match status" value="1"/>
</dbReference>
<dbReference type="SUPFAM" id="SSF52540">
    <property type="entry name" value="P-loop containing nucleoside triphosphate hydrolases"/>
    <property type="match status" value="1"/>
</dbReference>
<dbReference type="InterPro" id="IPR003593">
    <property type="entry name" value="AAA+_ATPase"/>
</dbReference>
<keyword evidence="5" id="KW-1185">Reference proteome</keyword>
<dbReference type="InterPro" id="IPR045735">
    <property type="entry name" value="Spore_III_AA_AAA+_ATPase"/>
</dbReference>
<dbReference type="PANTHER" id="PTHR20953:SF3">
    <property type="entry name" value="P-LOOP CONTAINING NUCLEOSIDE TRIPHOSPHATE HYDROLASES SUPERFAMILY PROTEIN"/>
    <property type="match status" value="1"/>
</dbReference>
<dbReference type="RefSeq" id="WP_102364916.1">
    <property type="nucleotide sequence ID" value="NZ_CP020991.1"/>
</dbReference>
<evidence type="ECO:0000313" key="5">
    <source>
        <dbReference type="Proteomes" id="UP000235589"/>
    </source>
</evidence>
<evidence type="ECO:0000256" key="2">
    <source>
        <dbReference type="ARBA" id="ARBA00022840"/>
    </source>
</evidence>
<dbReference type="EMBL" id="CP020991">
    <property type="protein sequence ID" value="AUO18627.1"/>
    <property type="molecule type" value="Genomic_DNA"/>
</dbReference>
<evidence type="ECO:0000313" key="4">
    <source>
        <dbReference type="EMBL" id="AUO18627.1"/>
    </source>
</evidence>
<dbReference type="SMART" id="SM00382">
    <property type="entry name" value="AAA"/>
    <property type="match status" value="1"/>
</dbReference>
<dbReference type="PANTHER" id="PTHR20953">
    <property type="entry name" value="KINASE-RELATED"/>
    <property type="match status" value="1"/>
</dbReference>
<dbReference type="Proteomes" id="UP000235589">
    <property type="component" value="Chromosome"/>
</dbReference>
<evidence type="ECO:0000259" key="3">
    <source>
        <dbReference type="SMART" id="SM00382"/>
    </source>
</evidence>
<keyword evidence="1" id="KW-0547">Nucleotide-binding</keyword>
<dbReference type="OrthoDB" id="9768243at2"/>
<dbReference type="KEGG" id="mpec:B9O19_00443"/>
<sequence>MIEYDTILDYMPKNGLRTVVHQGLKNAGFNVDEIRVRTDRPLSFVSGNKIYFVKPDGALTAGMDKGFIVERFSLNTLFRSICENSVYAYLDEIRQGFVTLRGGHRVGFVGRAICDSDGRIENFRDISSVNIRIAREIKGSADDIMPYILSGTSIKSTLIVSPPGVGKTTVLRDMARQLSGFGIKVGVADDRGEISAMFQGVPCNDIGANTDVIENAPKADGINILLRTMSPQVIITDELVTDREVNAVCYAKGSGCAIIASVHGSTFEEVKEKPAFLPLFQNHVFENLVILSMSNSGSRRVETEVRQLK</sequence>
<dbReference type="Pfam" id="PF19568">
    <property type="entry name" value="Spore_III_AA"/>
    <property type="match status" value="1"/>
</dbReference>
<evidence type="ECO:0000256" key="1">
    <source>
        <dbReference type="ARBA" id="ARBA00022741"/>
    </source>
</evidence>
<feature type="domain" description="AAA+ ATPase" evidence="3">
    <location>
        <begin position="153"/>
        <end position="291"/>
    </location>
</feature>
<dbReference type="Gene3D" id="3.40.50.300">
    <property type="entry name" value="P-loop containing nucleotide triphosphate hydrolases"/>
    <property type="match status" value="1"/>
</dbReference>
<keyword evidence="2" id="KW-0067">ATP-binding</keyword>
<organism evidence="4 5">
    <name type="scientific">Monoglobus pectinilyticus</name>
    <dbReference type="NCBI Taxonomy" id="1981510"/>
    <lineage>
        <taxon>Bacteria</taxon>
        <taxon>Bacillati</taxon>
        <taxon>Bacillota</taxon>
        <taxon>Clostridia</taxon>
        <taxon>Monoglobales</taxon>
        <taxon>Monoglobaceae</taxon>
        <taxon>Monoglobus</taxon>
    </lineage>
</organism>
<dbReference type="AlphaFoldDB" id="A0A2K9P012"/>
<accession>A0A2K9P012</accession>
<reference evidence="4 5" key="1">
    <citation type="submission" date="2017-04" db="EMBL/GenBank/DDBJ databases">
        <title>Monoglobus pectinilyticus 14 draft genome.</title>
        <authorList>
            <person name="Kim C."/>
            <person name="Rosendale D.I."/>
            <person name="Kelly W.J."/>
            <person name="Tannock G.W."/>
            <person name="Patchett M.L."/>
            <person name="Jordens J.Z."/>
        </authorList>
    </citation>
    <scope>NUCLEOTIDE SEQUENCE [LARGE SCALE GENOMIC DNA]</scope>
    <source>
        <strain evidence="4 5">14</strain>
    </source>
</reference>
<proteinExistence type="predicted"/>
<dbReference type="GO" id="GO:0005524">
    <property type="term" value="F:ATP binding"/>
    <property type="evidence" value="ECO:0007669"/>
    <property type="project" value="UniProtKB-KW"/>
</dbReference>
<gene>
    <name evidence="4" type="ORF">B9O19_00443</name>
</gene>
<protein>
    <submittedName>
        <fullName evidence="4">Stage III sporulation protein AA</fullName>
    </submittedName>
</protein>
<name>A0A2K9P012_9FIRM</name>